<comment type="caution">
    <text evidence="4">The sequence shown here is derived from an EMBL/GenBank/DDBJ whole genome shotgun (WGS) entry which is preliminary data.</text>
</comment>
<organism evidence="4 5">
    <name type="scientific">Coprinopsis cinerea (strain Okayama-7 / 130 / ATCC MYA-4618 / FGSC 9003)</name>
    <name type="common">Inky cap fungus</name>
    <name type="synonym">Hormographiella aspergillata</name>
    <dbReference type="NCBI Taxonomy" id="240176"/>
    <lineage>
        <taxon>Eukaryota</taxon>
        <taxon>Fungi</taxon>
        <taxon>Dikarya</taxon>
        <taxon>Basidiomycota</taxon>
        <taxon>Agaricomycotina</taxon>
        <taxon>Agaricomycetes</taxon>
        <taxon>Agaricomycetidae</taxon>
        <taxon>Agaricales</taxon>
        <taxon>Agaricineae</taxon>
        <taxon>Psathyrellaceae</taxon>
        <taxon>Coprinopsis</taxon>
    </lineage>
</organism>
<dbReference type="OrthoDB" id="3231781at2759"/>
<keyword evidence="2" id="KW-0472">Membrane</keyword>
<proteinExistence type="predicted"/>
<dbReference type="Proteomes" id="UP000001861">
    <property type="component" value="Unassembled WGS sequence"/>
</dbReference>
<feature type="transmembrane region" description="Helical" evidence="2">
    <location>
        <begin position="228"/>
        <end position="247"/>
    </location>
</feature>
<dbReference type="VEuPathDB" id="FungiDB:CC1G_05788"/>
<evidence type="ECO:0000259" key="3">
    <source>
        <dbReference type="Pfam" id="PF20152"/>
    </source>
</evidence>
<feature type="transmembrane region" description="Helical" evidence="2">
    <location>
        <begin position="12"/>
        <end position="36"/>
    </location>
</feature>
<dbReference type="InParanoid" id="A8NLC3"/>
<feature type="transmembrane region" description="Helical" evidence="2">
    <location>
        <begin position="48"/>
        <end position="69"/>
    </location>
</feature>
<accession>A8NLC3</accession>
<feature type="transmembrane region" description="Helical" evidence="2">
    <location>
        <begin position="158"/>
        <end position="180"/>
    </location>
</feature>
<feature type="region of interest" description="Disordered" evidence="1">
    <location>
        <begin position="265"/>
        <end position="286"/>
    </location>
</feature>
<evidence type="ECO:0000256" key="2">
    <source>
        <dbReference type="SAM" id="Phobius"/>
    </source>
</evidence>
<feature type="transmembrane region" description="Helical" evidence="2">
    <location>
        <begin position="200"/>
        <end position="222"/>
    </location>
</feature>
<feature type="transmembrane region" description="Helical" evidence="2">
    <location>
        <begin position="84"/>
        <end position="106"/>
    </location>
</feature>
<dbReference type="RefSeq" id="XP_001834651.2">
    <property type="nucleotide sequence ID" value="XM_001834599.2"/>
</dbReference>
<dbReference type="Pfam" id="PF20152">
    <property type="entry name" value="DUF6534"/>
    <property type="match status" value="1"/>
</dbReference>
<dbReference type="HOGENOM" id="CLU_046025_0_1_1"/>
<gene>
    <name evidence="4" type="ORF">CC1G_05788</name>
</gene>
<dbReference type="GeneID" id="6011168"/>
<reference evidence="4 5" key="1">
    <citation type="journal article" date="2010" name="Proc. Natl. Acad. Sci. U.S.A.">
        <title>Insights into evolution of multicellular fungi from the assembled chromosomes of the mushroom Coprinopsis cinerea (Coprinus cinereus).</title>
        <authorList>
            <person name="Stajich J.E."/>
            <person name="Wilke S.K."/>
            <person name="Ahren D."/>
            <person name="Au C.H."/>
            <person name="Birren B.W."/>
            <person name="Borodovsky M."/>
            <person name="Burns C."/>
            <person name="Canback B."/>
            <person name="Casselton L.A."/>
            <person name="Cheng C.K."/>
            <person name="Deng J."/>
            <person name="Dietrich F.S."/>
            <person name="Fargo D.C."/>
            <person name="Farman M.L."/>
            <person name="Gathman A.C."/>
            <person name="Goldberg J."/>
            <person name="Guigo R."/>
            <person name="Hoegger P.J."/>
            <person name="Hooker J.B."/>
            <person name="Huggins A."/>
            <person name="James T.Y."/>
            <person name="Kamada T."/>
            <person name="Kilaru S."/>
            <person name="Kodira C."/>
            <person name="Kues U."/>
            <person name="Kupfer D."/>
            <person name="Kwan H.S."/>
            <person name="Lomsadze A."/>
            <person name="Li W."/>
            <person name="Lilly W.W."/>
            <person name="Ma L.J."/>
            <person name="Mackey A.J."/>
            <person name="Manning G."/>
            <person name="Martin F."/>
            <person name="Muraguchi H."/>
            <person name="Natvig D.O."/>
            <person name="Palmerini H."/>
            <person name="Ramesh M.A."/>
            <person name="Rehmeyer C.J."/>
            <person name="Roe B.A."/>
            <person name="Shenoy N."/>
            <person name="Stanke M."/>
            <person name="Ter-Hovhannisyan V."/>
            <person name="Tunlid A."/>
            <person name="Velagapudi R."/>
            <person name="Vision T.J."/>
            <person name="Zeng Q."/>
            <person name="Zolan M.E."/>
            <person name="Pukkila P.J."/>
        </authorList>
    </citation>
    <scope>NUCLEOTIDE SEQUENCE [LARGE SCALE GENOMIC DNA]</scope>
    <source>
        <strain evidence="5">Okayama-7 / 130 / ATCC MYA-4618 / FGSC 9003</strain>
    </source>
</reference>
<keyword evidence="5" id="KW-1185">Reference proteome</keyword>
<dbReference type="AlphaFoldDB" id="A8NLC3"/>
<protein>
    <recommendedName>
        <fullName evidence="3">DUF6534 domain-containing protein</fullName>
    </recommendedName>
</protein>
<feature type="region of interest" description="Disordered" evidence="1">
    <location>
        <begin position="332"/>
        <end position="352"/>
    </location>
</feature>
<dbReference type="OMA" id="ACIWILE"/>
<dbReference type="InterPro" id="IPR045339">
    <property type="entry name" value="DUF6534"/>
</dbReference>
<feature type="domain" description="DUF6534" evidence="3">
    <location>
        <begin position="168"/>
        <end position="253"/>
    </location>
</feature>
<name>A8NLC3_COPC7</name>
<dbReference type="PANTHER" id="PTHR40465:SF1">
    <property type="entry name" value="DUF6534 DOMAIN-CONTAINING PROTEIN"/>
    <property type="match status" value="1"/>
</dbReference>
<feature type="compositionally biased region" description="Pro residues" evidence="1">
    <location>
        <begin position="342"/>
        <end position="352"/>
    </location>
</feature>
<dbReference type="PANTHER" id="PTHR40465">
    <property type="entry name" value="CHROMOSOME 1, WHOLE GENOME SHOTGUN SEQUENCE"/>
    <property type="match status" value="1"/>
</dbReference>
<keyword evidence="2" id="KW-0812">Transmembrane</keyword>
<evidence type="ECO:0000313" key="4">
    <source>
        <dbReference type="EMBL" id="EAU87099.2"/>
    </source>
</evidence>
<evidence type="ECO:0000256" key="1">
    <source>
        <dbReference type="SAM" id="MobiDB-lite"/>
    </source>
</evidence>
<evidence type="ECO:0000313" key="5">
    <source>
        <dbReference type="Proteomes" id="UP000001861"/>
    </source>
</evidence>
<feature type="transmembrane region" description="Helical" evidence="2">
    <location>
        <begin position="118"/>
        <end position="146"/>
    </location>
</feature>
<dbReference type="EMBL" id="AACS02000012">
    <property type="protein sequence ID" value="EAU87099.2"/>
    <property type="molecule type" value="Genomic_DNA"/>
</dbReference>
<dbReference type="eggNOG" id="ENOG502SQQU">
    <property type="taxonomic scope" value="Eukaryota"/>
</dbReference>
<keyword evidence="2" id="KW-1133">Transmembrane helix</keyword>
<dbReference type="KEGG" id="cci:CC1G_05788"/>
<sequence>MSESISLDSTLGALQIGSVGSVYLFGIVTYQCYVYYQSFREDKWQFKWLVAAIWALELGHTICVLYEVYRTTIIFYGRPEKLVTFPVLGGATSIGGTITLLAHSFFSVRLWRVLPRPWAYIGIFCIGVAFVRFVGSICLAVIAVTSDHIATYRVKWEWLILSLLTVGAVLDIIIAASMLWYLIRQRGNALIKLTRMIDRLVSYTVCTGLLTSLCAIVMVIAFQALPGTLVWLAIYSCLAKLYSNSLLSALNERINLRTHIANSASSVERPSRQNRSSRRDTVGPPSRMVVSVEMRSTVHPSHDDLGHESDLVCLDSLDAVLLLNFTFLQEKEPQSPFSATPLRPPSSPYSAA</sequence>